<dbReference type="HOGENOM" id="CLU_2604141_0_0_9"/>
<name>C4GCB1_9FIRM</name>
<keyword evidence="2" id="KW-1185">Reference proteome</keyword>
<gene>
    <name evidence="1" type="ORF">GCWU000342_01600</name>
</gene>
<proteinExistence type="predicted"/>
<dbReference type="EMBL" id="ACIP02000003">
    <property type="protein sequence ID" value="EEP28053.1"/>
    <property type="molecule type" value="Genomic_DNA"/>
</dbReference>
<protein>
    <submittedName>
        <fullName evidence="1">Uncharacterized protein</fullName>
    </submittedName>
</protein>
<evidence type="ECO:0000313" key="1">
    <source>
        <dbReference type="EMBL" id="EEP28053.1"/>
    </source>
</evidence>
<dbReference type="STRING" id="626523.GCWU000342_01600"/>
<dbReference type="AlphaFoldDB" id="C4GCB1"/>
<organism evidence="1 2">
    <name type="scientific">Shuttleworthella satelles DSM 14600</name>
    <dbReference type="NCBI Taxonomy" id="626523"/>
    <lineage>
        <taxon>Bacteria</taxon>
        <taxon>Bacillati</taxon>
        <taxon>Bacillota</taxon>
        <taxon>Clostridia</taxon>
        <taxon>Lachnospirales</taxon>
        <taxon>Lachnospiraceae</taxon>
        <taxon>Shuttleworthella</taxon>
    </lineage>
</organism>
<dbReference type="Proteomes" id="UP000003494">
    <property type="component" value="Unassembled WGS sequence"/>
</dbReference>
<evidence type="ECO:0000313" key="2">
    <source>
        <dbReference type="Proteomes" id="UP000003494"/>
    </source>
</evidence>
<reference evidence="1" key="1">
    <citation type="submission" date="2009-04" db="EMBL/GenBank/DDBJ databases">
        <authorList>
            <person name="Weinstock G."/>
            <person name="Sodergren E."/>
            <person name="Clifton S."/>
            <person name="Fulton L."/>
            <person name="Fulton B."/>
            <person name="Courtney L."/>
            <person name="Fronick C."/>
            <person name="Harrison M."/>
            <person name="Strong C."/>
            <person name="Farmer C."/>
            <person name="Delahaunty K."/>
            <person name="Markovic C."/>
            <person name="Hall O."/>
            <person name="Minx P."/>
            <person name="Tomlinson C."/>
            <person name="Mitreva M."/>
            <person name="Nelson J."/>
            <person name="Hou S."/>
            <person name="Wollam A."/>
            <person name="Pepin K.H."/>
            <person name="Johnson M."/>
            <person name="Bhonagiri V."/>
            <person name="Nash W.E."/>
            <person name="Warren W."/>
            <person name="Chinwalla A."/>
            <person name="Mardis E.R."/>
            <person name="Wilson R.K."/>
        </authorList>
    </citation>
    <scope>NUCLEOTIDE SEQUENCE [LARGE SCALE GENOMIC DNA]</scope>
    <source>
        <strain evidence="1">DSM 14600</strain>
    </source>
</reference>
<sequence>MYRILIGQFSRKTSLISEKDKNSEIRHQLLHFVFPGSVALNLKILLSQKYAFNNIRFNHMNGIGFDFINNTNFNSIVVL</sequence>
<comment type="caution">
    <text evidence="1">The sequence shown here is derived from an EMBL/GenBank/DDBJ whole genome shotgun (WGS) entry which is preliminary data.</text>
</comment>
<accession>C4GCB1</accession>